<dbReference type="NCBIfam" id="TIGR04226">
    <property type="entry name" value="RrgB_K2N_iso_D2"/>
    <property type="match status" value="1"/>
</dbReference>
<dbReference type="InterPro" id="IPR013783">
    <property type="entry name" value="Ig-like_fold"/>
</dbReference>
<dbReference type="RefSeq" id="WP_202382392.1">
    <property type="nucleotide sequence ID" value="NZ_BAAAMA010000001.1"/>
</dbReference>
<evidence type="ECO:0000256" key="1">
    <source>
        <dbReference type="ARBA" id="ARBA00022512"/>
    </source>
</evidence>
<evidence type="ECO:0000259" key="7">
    <source>
        <dbReference type="PROSITE" id="PS50847"/>
    </source>
</evidence>
<evidence type="ECO:0000313" key="8">
    <source>
        <dbReference type="EMBL" id="MBL3690286.1"/>
    </source>
</evidence>
<keyword evidence="9" id="KW-1185">Reference proteome</keyword>
<dbReference type="Gene3D" id="2.60.40.740">
    <property type="match status" value="1"/>
</dbReference>
<dbReference type="Pfam" id="PF17802">
    <property type="entry name" value="SpaA"/>
    <property type="match status" value="1"/>
</dbReference>
<feature type="transmembrane region" description="Helical" evidence="5">
    <location>
        <begin position="488"/>
        <end position="507"/>
    </location>
</feature>
<feature type="signal peptide" evidence="6">
    <location>
        <begin position="1"/>
        <end position="29"/>
    </location>
</feature>
<dbReference type="PROSITE" id="PS50847">
    <property type="entry name" value="GRAM_POS_ANCHORING"/>
    <property type="match status" value="1"/>
</dbReference>
<dbReference type="PROSITE" id="PS51318">
    <property type="entry name" value="TAT"/>
    <property type="match status" value="1"/>
</dbReference>
<keyword evidence="4" id="KW-0572">Peptidoglycan-anchor</keyword>
<evidence type="ECO:0000256" key="6">
    <source>
        <dbReference type="SAM" id="SignalP"/>
    </source>
</evidence>
<accession>A0ABS1SQ30</accession>
<name>A0ABS1SQ30_9MICO</name>
<dbReference type="Proteomes" id="UP001646141">
    <property type="component" value="Unassembled WGS sequence"/>
</dbReference>
<keyword evidence="2" id="KW-0964">Secreted</keyword>
<gene>
    <name evidence="8" type="ORF">D3226_09965</name>
</gene>
<dbReference type="EMBL" id="QYAD01000003">
    <property type="protein sequence ID" value="MBL3690286.1"/>
    <property type="molecule type" value="Genomic_DNA"/>
</dbReference>
<feature type="chain" id="PRO_5045442287" evidence="6">
    <location>
        <begin position="30"/>
        <end position="515"/>
    </location>
</feature>
<dbReference type="NCBIfam" id="NF033902">
    <property type="entry name" value="iso_D2_wall_anc"/>
    <property type="match status" value="1"/>
</dbReference>
<feature type="domain" description="Gram-positive cocci surface proteins LPxTG" evidence="7">
    <location>
        <begin position="478"/>
        <end position="515"/>
    </location>
</feature>
<keyword evidence="1" id="KW-0134">Cell wall</keyword>
<organism evidence="8 9">
    <name type="scientific">Leucobacter chromiireducens subsp. chromiireducens</name>
    <dbReference type="NCBI Taxonomy" id="660067"/>
    <lineage>
        <taxon>Bacteria</taxon>
        <taxon>Bacillati</taxon>
        <taxon>Actinomycetota</taxon>
        <taxon>Actinomycetes</taxon>
        <taxon>Micrococcales</taxon>
        <taxon>Microbacteriaceae</taxon>
        <taxon>Leucobacter</taxon>
    </lineage>
</organism>
<dbReference type="InterPro" id="IPR019931">
    <property type="entry name" value="LPXTG_anchor"/>
</dbReference>
<proteinExistence type="predicted"/>
<dbReference type="Pfam" id="PF00746">
    <property type="entry name" value="Gram_pos_anchor"/>
    <property type="match status" value="1"/>
</dbReference>
<evidence type="ECO:0000256" key="2">
    <source>
        <dbReference type="ARBA" id="ARBA00022525"/>
    </source>
</evidence>
<keyword evidence="3 6" id="KW-0732">Signal</keyword>
<keyword evidence="5" id="KW-1133">Transmembrane helix</keyword>
<protein>
    <submittedName>
        <fullName evidence="8">Isopeptide-forming domain-containing fimbrial protein</fullName>
    </submittedName>
</protein>
<dbReference type="InterPro" id="IPR032364">
    <property type="entry name" value="GramPos_pilinD1_N"/>
</dbReference>
<dbReference type="InterPro" id="IPR006311">
    <property type="entry name" value="TAT_signal"/>
</dbReference>
<dbReference type="InterPro" id="IPR048052">
    <property type="entry name" value="FM1-like"/>
</dbReference>
<evidence type="ECO:0000256" key="4">
    <source>
        <dbReference type="ARBA" id="ARBA00023088"/>
    </source>
</evidence>
<keyword evidence="5" id="KW-0812">Transmembrane</keyword>
<sequence length="515" mass="52877">MSQNTAPRALRRGLAATAALAVGALGLFAGGSAAYAENIDTTVDGSLTVHKFENPGGGTMNPDGTGTAPSSAPIDGVVFEYCTITGIDLFDGTNAGWDTVRAVTEAQLVGARTGTSLGSHTLSGCTELPATVGGIAQSGRMPLGAYVVREKSAPASVTKKSEPFIVTIPTPGINQGEGDGTWVYDVNLYPKNDVGDKPHKTIQDQPVNGYVLGSEVSYSISQQAPAVTGDTYTKFTITDTLDARLTGSKAPIVSVNGTPLAAGDYTTEWTTSGSPVQSTLTVQLTGALATLVAGDIVQVDFNATVTGLGNGEIANQGLVNVNDLDLDGDGNPGTPTEQVWTRWGQVKMKKVDADATGTGLAGAKFRVWMSQKASDCRLDTDLVAVNGTDGSELVATSGADGSIVIPGLWIGDDELKGGTMNNGLTERCYVLEEIAAPNGFVLPKGDDAKTQVIVAPGEVTTVPVSNEIPNRQQGVPELPLTGAAGQTLMIAGGLALAGVAVGSVLIARRRQRSEA</sequence>
<dbReference type="InterPro" id="IPR041033">
    <property type="entry name" value="SpaA_PFL_dom_1"/>
</dbReference>
<dbReference type="Pfam" id="PF16555">
    <property type="entry name" value="GramPos_pilinD1"/>
    <property type="match status" value="1"/>
</dbReference>
<dbReference type="Gene3D" id="2.60.40.10">
    <property type="entry name" value="Immunoglobulins"/>
    <property type="match status" value="2"/>
</dbReference>
<evidence type="ECO:0000313" key="9">
    <source>
        <dbReference type="Proteomes" id="UP001646141"/>
    </source>
</evidence>
<dbReference type="InterPro" id="IPR026466">
    <property type="entry name" value="Fim_isopep_form_D2_dom"/>
</dbReference>
<comment type="caution">
    <text evidence="8">The sequence shown here is derived from an EMBL/GenBank/DDBJ whole genome shotgun (WGS) entry which is preliminary data.</text>
</comment>
<evidence type="ECO:0000256" key="3">
    <source>
        <dbReference type="ARBA" id="ARBA00022729"/>
    </source>
</evidence>
<reference evidence="8 9" key="1">
    <citation type="submission" date="2018-09" db="EMBL/GenBank/DDBJ databases">
        <title>Comparative genomics of Leucobacter spp.</title>
        <authorList>
            <person name="Reis A.C."/>
            <person name="Kolvenbach B.A."/>
            <person name="Corvini P.F.X."/>
            <person name="Nunes O.C."/>
        </authorList>
    </citation>
    <scope>NUCLEOTIDE SEQUENCE [LARGE SCALE GENOMIC DNA]</scope>
    <source>
        <strain evidence="8 9">L-1</strain>
    </source>
</reference>
<keyword evidence="5" id="KW-0472">Membrane</keyword>
<dbReference type="NCBIfam" id="TIGR01167">
    <property type="entry name" value="LPXTG_anchor"/>
    <property type="match status" value="1"/>
</dbReference>
<evidence type="ECO:0000256" key="5">
    <source>
        <dbReference type="SAM" id="Phobius"/>
    </source>
</evidence>